<proteinExistence type="predicted"/>
<evidence type="ECO:0000313" key="2">
    <source>
        <dbReference type="EMBL" id="AQK90073.1"/>
    </source>
</evidence>
<evidence type="ECO:0000256" key="1">
    <source>
        <dbReference type="SAM" id="MobiDB-lite"/>
    </source>
</evidence>
<accession>A0A1D6FDE8</accession>
<feature type="region of interest" description="Disordered" evidence="1">
    <location>
        <begin position="40"/>
        <end position="69"/>
    </location>
</feature>
<reference evidence="2" key="1">
    <citation type="submission" date="2015-12" db="EMBL/GenBank/DDBJ databases">
        <title>Update maize B73 reference genome by single molecule sequencing technologies.</title>
        <authorList>
            <consortium name="Maize Genome Sequencing Project"/>
            <person name="Ware D."/>
        </authorList>
    </citation>
    <scope>NUCLEOTIDE SEQUENCE</scope>
    <source>
        <tissue evidence="2">Seedling</tissue>
    </source>
</reference>
<protein>
    <submittedName>
        <fullName evidence="2">ARM repeat superfamily protein</fullName>
    </submittedName>
</protein>
<name>A0A1D6FDE8_MAIZE</name>
<sequence length="69" mass="7740">MLRRGALVKPKNPLCRWGRSRGRCRQHVRGSASFAHHCGRGPAIQSSATRSCLQKSSLGHRMKDQMIAR</sequence>
<organism evidence="2">
    <name type="scientific">Zea mays</name>
    <name type="common">Maize</name>
    <dbReference type="NCBI Taxonomy" id="4577"/>
    <lineage>
        <taxon>Eukaryota</taxon>
        <taxon>Viridiplantae</taxon>
        <taxon>Streptophyta</taxon>
        <taxon>Embryophyta</taxon>
        <taxon>Tracheophyta</taxon>
        <taxon>Spermatophyta</taxon>
        <taxon>Magnoliopsida</taxon>
        <taxon>Liliopsida</taxon>
        <taxon>Poales</taxon>
        <taxon>Poaceae</taxon>
        <taxon>PACMAD clade</taxon>
        <taxon>Panicoideae</taxon>
        <taxon>Andropogonodae</taxon>
        <taxon>Andropogoneae</taxon>
        <taxon>Tripsacinae</taxon>
        <taxon>Zea</taxon>
    </lineage>
</organism>
<dbReference type="AlphaFoldDB" id="A0A1D6FDE8"/>
<gene>
    <name evidence="2" type="ORF">ZEAMMB73_Zm00001d008511</name>
</gene>
<dbReference type="EMBL" id="CM000784">
    <property type="protein sequence ID" value="AQK90073.1"/>
    <property type="molecule type" value="Genomic_DNA"/>
</dbReference>
<feature type="compositionally biased region" description="Polar residues" evidence="1">
    <location>
        <begin position="44"/>
        <end position="57"/>
    </location>
</feature>